<dbReference type="GeneTree" id="ENSGT00610000086191"/>
<feature type="coiled-coil region" evidence="1">
    <location>
        <begin position="499"/>
        <end position="544"/>
    </location>
</feature>
<feature type="region of interest" description="Disordered" evidence="2">
    <location>
        <begin position="678"/>
        <end position="843"/>
    </location>
</feature>
<feature type="region of interest" description="Disordered" evidence="2">
    <location>
        <begin position="116"/>
        <end position="143"/>
    </location>
</feature>
<dbReference type="Ensembl" id="ENSGEVT00005025971.1">
    <property type="protein sequence ID" value="ENSGEVP00005024699.1"/>
    <property type="gene ID" value="ENSGEVG00005017535.1"/>
</dbReference>
<evidence type="ECO:0000256" key="2">
    <source>
        <dbReference type="SAM" id="MobiDB-lite"/>
    </source>
</evidence>
<dbReference type="GO" id="GO:0051299">
    <property type="term" value="P:centrosome separation"/>
    <property type="evidence" value="ECO:0007669"/>
    <property type="project" value="Ensembl"/>
</dbReference>
<evidence type="ECO:0000256" key="1">
    <source>
        <dbReference type="SAM" id="Coils"/>
    </source>
</evidence>
<dbReference type="RefSeq" id="XP_030402130.1">
    <property type="nucleotide sequence ID" value="XM_030546270.1"/>
</dbReference>
<dbReference type="RefSeq" id="XP_030402131.1">
    <property type="nucleotide sequence ID" value="XM_030546271.1"/>
</dbReference>
<evidence type="ECO:0000313" key="3">
    <source>
        <dbReference type="Ensembl" id="ENSGEVP00005024699.1"/>
    </source>
</evidence>
<keyword evidence="1" id="KW-0175">Coiled coil</keyword>
<dbReference type="GO" id="GO:0036064">
    <property type="term" value="C:ciliary basal body"/>
    <property type="evidence" value="ECO:0007669"/>
    <property type="project" value="Ensembl"/>
</dbReference>
<organism evidence="3 4">
    <name type="scientific">Gopherus evgoodei</name>
    <name type="common">Goodes thornscrub tortoise</name>
    <dbReference type="NCBI Taxonomy" id="1825980"/>
    <lineage>
        <taxon>Eukaryota</taxon>
        <taxon>Metazoa</taxon>
        <taxon>Chordata</taxon>
        <taxon>Craniata</taxon>
        <taxon>Vertebrata</taxon>
        <taxon>Euteleostomi</taxon>
        <taxon>Archelosauria</taxon>
        <taxon>Testudinata</taxon>
        <taxon>Testudines</taxon>
        <taxon>Cryptodira</taxon>
        <taxon>Durocryptodira</taxon>
        <taxon>Testudinoidea</taxon>
        <taxon>Testudinidae</taxon>
        <taxon>Gopherus</taxon>
    </lineage>
</organism>
<feature type="region of interest" description="Disordered" evidence="2">
    <location>
        <begin position="1"/>
        <end position="39"/>
    </location>
</feature>
<feature type="coiled-coil region" evidence="1">
    <location>
        <begin position="203"/>
        <end position="230"/>
    </location>
</feature>
<feature type="coiled-coil region" evidence="1">
    <location>
        <begin position="365"/>
        <end position="456"/>
    </location>
</feature>
<dbReference type="GO" id="GO:0019904">
    <property type="term" value="F:protein domain specific binding"/>
    <property type="evidence" value="ECO:0007669"/>
    <property type="project" value="Ensembl"/>
</dbReference>
<keyword evidence="4" id="KW-1185">Reference proteome</keyword>
<name>A0A8C4YG01_9SAUR</name>
<dbReference type="InterPro" id="IPR038923">
    <property type="entry name" value="Centrobin"/>
</dbReference>
<dbReference type="Proteomes" id="UP000694390">
    <property type="component" value="Unassembled WGS sequence"/>
</dbReference>
<feature type="compositionally biased region" description="Basic and acidic residues" evidence="2">
    <location>
        <begin position="92"/>
        <end position="104"/>
    </location>
</feature>
<dbReference type="AlphaFoldDB" id="A0A8C4YG01"/>
<feature type="compositionally biased region" description="Basic and acidic residues" evidence="2">
    <location>
        <begin position="897"/>
        <end position="913"/>
    </location>
</feature>
<dbReference type="GO" id="GO:0007099">
    <property type="term" value="P:centriole replication"/>
    <property type="evidence" value="ECO:0007669"/>
    <property type="project" value="Ensembl"/>
</dbReference>
<dbReference type="GeneID" id="115642627"/>
<dbReference type="GO" id="GO:1902017">
    <property type="term" value="P:regulation of cilium assembly"/>
    <property type="evidence" value="ECO:0007669"/>
    <property type="project" value="InterPro"/>
</dbReference>
<protein>
    <submittedName>
        <fullName evidence="3">Centrobin, centriole duplication and spindle assembly protein</fullName>
    </submittedName>
</protein>
<dbReference type="OrthoDB" id="8190486at2759"/>
<gene>
    <name evidence="3" type="primary">CNTROB</name>
</gene>
<dbReference type="GO" id="GO:0005813">
    <property type="term" value="C:centrosome"/>
    <property type="evidence" value="ECO:0007669"/>
    <property type="project" value="Ensembl"/>
</dbReference>
<feature type="region of interest" description="Disordered" evidence="2">
    <location>
        <begin position="81"/>
        <end position="104"/>
    </location>
</feature>
<dbReference type="RefSeq" id="XP_030402129.1">
    <property type="nucleotide sequence ID" value="XM_030546269.1"/>
</dbReference>
<dbReference type="CTD" id="116840"/>
<feature type="region of interest" description="Disordered" evidence="2">
    <location>
        <begin position="874"/>
        <end position="952"/>
    </location>
</feature>
<dbReference type="PANTHER" id="PTHR34439">
    <property type="entry name" value="CENTROBIN"/>
    <property type="match status" value="1"/>
</dbReference>
<reference evidence="3" key="1">
    <citation type="submission" date="2025-08" db="UniProtKB">
        <authorList>
            <consortium name="Ensembl"/>
        </authorList>
    </citation>
    <scope>IDENTIFICATION</scope>
</reference>
<proteinExistence type="predicted"/>
<dbReference type="PANTHER" id="PTHR34439:SF1">
    <property type="entry name" value="CENTROBIN"/>
    <property type="match status" value="1"/>
</dbReference>
<evidence type="ECO:0000313" key="4">
    <source>
        <dbReference type="Proteomes" id="UP000694390"/>
    </source>
</evidence>
<feature type="compositionally biased region" description="Polar residues" evidence="2">
    <location>
        <begin position="772"/>
        <end position="781"/>
    </location>
</feature>
<feature type="region of interest" description="Disordered" evidence="2">
    <location>
        <begin position="568"/>
        <end position="658"/>
    </location>
</feature>
<feature type="compositionally biased region" description="Gly residues" evidence="2">
    <location>
        <begin position="618"/>
        <end position="628"/>
    </location>
</feature>
<dbReference type="GO" id="GO:0005829">
    <property type="term" value="C:cytosol"/>
    <property type="evidence" value="ECO:0007669"/>
    <property type="project" value="Ensembl"/>
</dbReference>
<sequence length="952" mass="103994">MAEKGPCPGLDASLRSEDLLSDMEPLPLSAPATPAQPFGSEVTAQLYASLRRSRQAELDACSQLQPPDLDALAEELSRTLSAGVEASARRKQGGESRHVAEMETVRSHLRTMLQDSRELPRAGGALGLGTAQQKDDDSFESDSTTALLAARPLQELSSPGSVCGLEELFPRYASLRLGTPPEPAPTTEPLLLKEALAKERARRKHCERHVQGLQSRALELQQQLAAAISADMKKDSMIEQLDKTLAKVVEGWNRQEAERTELLRGLQAEKEAVQRAQSEQQERASQLEARLEQALEALSREQQAASQQREEAAALQEEKAGLLRSLEAERQRGRGLQAEREHGQRQLEALRATLEEQQAGWAQRERQLEQRCQALQDESAGQLEREKAAVQREAQRAADAQQVLASVQADAQRLESELEAARSERDGLQMEISLVKARCEAQKAKLEAELKVALEQQVTERLARVHEDSLRQTGAMREQHRKQLLELSGHHERELGSQLAQFRAELAEREDRQRRLVEDYELRLARQEEAARELQAGKWRLEAQRADMVARLQAMMQSHWNEALRVLTGDSSSQSPAKDPRQPPVSATASLSEPERLGQPPSPTPPGKPESWQEDPRGGGGDGEGGGWAFAQAVPLQPVTQRSSLPPARGPERFLPLAPSGCVSAELAQLLNQSLLSQPGFQPLEPQLDDSAGPGLSSHPPHLAEHPYPEDEGGPSDGETPPNSSLESGGRVLPGQLHPELQYYMSLLLEQMPSDAPRQEGPGGESPPRPTGQAQPHTQPGSARDDHPSLWDTLRPHGPQRAPHTAAVQKTKVPLARASYGQRNLEPPSPPQRPAGGEGGVLSPRQVAEVSRLLRLYQAKGRVAPSSEELFAYLRSGDSSGPDVKGDGGHVNPPTRRNLDPRLPEAGRREVGPPRRPSSTRPGPEKTHGPAKGGRKAAQLGTRASKGGGVWR</sequence>
<dbReference type="GO" id="GO:0005814">
    <property type="term" value="C:centriole"/>
    <property type="evidence" value="ECO:0007669"/>
    <property type="project" value="Ensembl"/>
</dbReference>
<reference evidence="3" key="2">
    <citation type="submission" date="2025-09" db="UniProtKB">
        <authorList>
            <consortium name="Ensembl"/>
        </authorList>
    </citation>
    <scope>IDENTIFICATION</scope>
</reference>
<accession>A0A8C4YG01</accession>
<feature type="coiled-coil region" evidence="1">
    <location>
        <begin position="263"/>
        <end position="332"/>
    </location>
</feature>
<dbReference type="GO" id="GO:1902410">
    <property type="term" value="P:mitotic cytokinetic process"/>
    <property type="evidence" value="ECO:0007669"/>
    <property type="project" value="Ensembl"/>
</dbReference>